<feature type="region of interest" description="Disordered" evidence="13">
    <location>
        <begin position="438"/>
        <end position="471"/>
    </location>
</feature>
<evidence type="ECO:0000256" key="5">
    <source>
        <dbReference type="ARBA" id="ARBA00022692"/>
    </source>
</evidence>
<dbReference type="GO" id="GO:0042761">
    <property type="term" value="P:very long-chain fatty acid biosynthetic process"/>
    <property type="evidence" value="ECO:0007669"/>
    <property type="project" value="TreeGrafter"/>
</dbReference>
<dbReference type="GO" id="GO:0005789">
    <property type="term" value="C:endoplasmic reticulum membrane"/>
    <property type="evidence" value="ECO:0007669"/>
    <property type="project" value="TreeGrafter"/>
</dbReference>
<evidence type="ECO:0000256" key="6">
    <source>
        <dbReference type="ARBA" id="ARBA00022832"/>
    </source>
</evidence>
<keyword evidence="10 12" id="KW-0275">Fatty acid biosynthesis</keyword>
<evidence type="ECO:0000256" key="2">
    <source>
        <dbReference type="ARBA" id="ARBA00007263"/>
    </source>
</evidence>
<dbReference type="Pfam" id="PF01151">
    <property type="entry name" value="ELO"/>
    <property type="match status" value="1"/>
</dbReference>
<evidence type="ECO:0000256" key="12">
    <source>
        <dbReference type="RuleBase" id="RU361115"/>
    </source>
</evidence>
<accession>A0A2P4ZI85</accession>
<evidence type="ECO:0000256" key="3">
    <source>
        <dbReference type="ARBA" id="ARBA00022516"/>
    </source>
</evidence>
<dbReference type="GO" id="GO:0009922">
    <property type="term" value="F:fatty acid elongase activity"/>
    <property type="evidence" value="ECO:0007669"/>
    <property type="project" value="UniProtKB-EC"/>
</dbReference>
<dbReference type="PANTHER" id="PTHR11157:SF134">
    <property type="entry name" value="ELONGATION OF FATTY ACIDS PROTEIN 1-RELATED"/>
    <property type="match status" value="1"/>
</dbReference>
<dbReference type="AlphaFoldDB" id="A0A2P4ZI85"/>
<comment type="similarity">
    <text evidence="2 12">Belongs to the ELO family.</text>
</comment>
<dbReference type="RefSeq" id="XP_018662674.2">
    <property type="nucleotide sequence ID" value="XM_018804245.2"/>
</dbReference>
<feature type="transmembrane region" description="Helical" evidence="12">
    <location>
        <begin position="357"/>
        <end position="375"/>
    </location>
</feature>
<protein>
    <recommendedName>
        <fullName evidence="12">Elongation of fatty acids protein</fullName>
        <ecNumber evidence="12">2.3.1.-</ecNumber>
    </recommendedName>
</protein>
<comment type="catalytic activity">
    <reaction evidence="11">
        <text>a very-long-chain acyl-CoA + malonyl-CoA + H(+) = a very-long-chain 3-oxoacyl-CoA + CO2 + CoA</text>
        <dbReference type="Rhea" id="RHEA:32727"/>
        <dbReference type="ChEBI" id="CHEBI:15378"/>
        <dbReference type="ChEBI" id="CHEBI:16526"/>
        <dbReference type="ChEBI" id="CHEBI:57287"/>
        <dbReference type="ChEBI" id="CHEBI:57384"/>
        <dbReference type="ChEBI" id="CHEBI:90725"/>
        <dbReference type="ChEBI" id="CHEBI:90736"/>
        <dbReference type="EC" id="2.3.1.199"/>
    </reaction>
</comment>
<dbReference type="GO" id="GO:0034625">
    <property type="term" value="P:fatty acid elongation, monounsaturated fatty acid"/>
    <property type="evidence" value="ECO:0007669"/>
    <property type="project" value="TreeGrafter"/>
</dbReference>
<sequence length="471" mass="53727">MLVLVERRAYLILATLPCRVLPNTISSALQSFFPLLLLLLHPPARELPLSSSRSLVGFVDSDLFPPLLVIPSVCNFFFASIKIYGLQLQLQSPFFSLILFWEVVSSRRVFTRFLFSSIESQESGPKPPLPIMSAPATFYEQLPLPTLDRPFGIHLWPIFDKLFTAVVGYSANDFEFVPFETPMSTLKSTSIFIVIYYFIIFGGRELMRNREPFKLKALFLIHNFYLTAISGFLLALFIEQLLPTVVRKGIFFAICNHEGGWTQPLVVLYYLNYLTKYLELLDTVFLFLKKKPLTFLHCYHHGATALLCYTQLIGLTSVSWVPIILNLTVHVVMYWYYFQSARGVKIWWKEWVTRLQIIQFIIDLGFVYFASYTYFTSTYFPSMPNAGKCAGEEFAAFAGMGILSSYLVLFISFYFATYKKDGKTTTRKSLRRMSQAPLPDPVHMATYSSGKTNGTTTGAKTNSATARSRKA</sequence>
<name>A0A2P4ZI85_9HYPO</name>
<keyword evidence="7 12" id="KW-1133">Transmembrane helix</keyword>
<comment type="catalytic activity">
    <reaction evidence="12">
        <text>an acyl-CoA + malonyl-CoA + H(+) = a 3-oxoacyl-CoA + CO2 + CoA</text>
        <dbReference type="Rhea" id="RHEA:50252"/>
        <dbReference type="ChEBI" id="CHEBI:15378"/>
        <dbReference type="ChEBI" id="CHEBI:16526"/>
        <dbReference type="ChEBI" id="CHEBI:57287"/>
        <dbReference type="ChEBI" id="CHEBI:57384"/>
        <dbReference type="ChEBI" id="CHEBI:58342"/>
        <dbReference type="ChEBI" id="CHEBI:90726"/>
    </reaction>
    <physiologicalReaction direction="left-to-right" evidence="12">
        <dbReference type="Rhea" id="RHEA:50253"/>
    </physiologicalReaction>
</comment>
<dbReference type="GO" id="GO:0034626">
    <property type="term" value="P:fatty acid elongation, polyunsaturated fatty acid"/>
    <property type="evidence" value="ECO:0007669"/>
    <property type="project" value="TreeGrafter"/>
</dbReference>
<dbReference type="Proteomes" id="UP000054821">
    <property type="component" value="Unassembled WGS sequence"/>
</dbReference>
<dbReference type="GO" id="GO:0030148">
    <property type="term" value="P:sphingolipid biosynthetic process"/>
    <property type="evidence" value="ECO:0007669"/>
    <property type="project" value="TreeGrafter"/>
</dbReference>
<comment type="subcellular location">
    <subcellularLocation>
        <location evidence="1">Membrane</location>
        <topology evidence="1">Multi-pass membrane protein</topology>
    </subcellularLocation>
</comment>
<feature type="transmembrane region" description="Helical" evidence="12">
    <location>
        <begin position="185"/>
        <end position="203"/>
    </location>
</feature>
<dbReference type="GeneID" id="29984328"/>
<dbReference type="STRING" id="398673.A0A2P4ZI85"/>
<feature type="transmembrane region" description="Helical" evidence="12">
    <location>
        <begin position="215"/>
        <end position="238"/>
    </location>
</feature>
<gene>
    <name evidence="14" type="ORF">TGAM01_v207005</name>
</gene>
<keyword evidence="4 12" id="KW-0808">Transferase</keyword>
<keyword evidence="15" id="KW-1185">Reference proteome</keyword>
<keyword evidence="8 12" id="KW-0443">Lipid metabolism</keyword>
<comment type="caution">
    <text evidence="14">The sequence shown here is derived from an EMBL/GenBank/DDBJ whole genome shotgun (WGS) entry which is preliminary data.</text>
</comment>
<organism evidence="14 15">
    <name type="scientific">Trichoderma gamsii</name>
    <dbReference type="NCBI Taxonomy" id="398673"/>
    <lineage>
        <taxon>Eukaryota</taxon>
        <taxon>Fungi</taxon>
        <taxon>Dikarya</taxon>
        <taxon>Ascomycota</taxon>
        <taxon>Pezizomycotina</taxon>
        <taxon>Sordariomycetes</taxon>
        <taxon>Hypocreomycetidae</taxon>
        <taxon>Hypocreales</taxon>
        <taxon>Hypocreaceae</taxon>
        <taxon>Trichoderma</taxon>
    </lineage>
</organism>
<feature type="compositionally biased region" description="Low complexity" evidence="13">
    <location>
        <begin position="448"/>
        <end position="471"/>
    </location>
</feature>
<evidence type="ECO:0000256" key="4">
    <source>
        <dbReference type="ARBA" id="ARBA00022679"/>
    </source>
</evidence>
<keyword evidence="5 12" id="KW-0812">Transmembrane</keyword>
<reference evidence="14 15" key="1">
    <citation type="journal article" date="2016" name="Genome Announc.">
        <title>Draft Whole-Genome Sequence of Trichoderma gamsii T6085, a Promising Biocontrol Agent of Fusarium Head Blight on Wheat.</title>
        <authorList>
            <person name="Baroncelli R."/>
            <person name="Zapparata A."/>
            <person name="Piaggeschi G."/>
            <person name="Sarrocco S."/>
            <person name="Vannacci G."/>
        </authorList>
    </citation>
    <scope>NUCLEOTIDE SEQUENCE [LARGE SCALE GENOMIC DNA]</scope>
    <source>
        <strain evidence="14 15">T6085</strain>
    </source>
</reference>
<feature type="transmembrane region" description="Helical" evidence="12">
    <location>
        <begin position="318"/>
        <end position="337"/>
    </location>
</feature>
<keyword evidence="3 12" id="KW-0444">Lipid biosynthesis</keyword>
<evidence type="ECO:0000256" key="7">
    <source>
        <dbReference type="ARBA" id="ARBA00022989"/>
    </source>
</evidence>
<dbReference type="EMBL" id="JPDN02000025">
    <property type="protein sequence ID" value="PON23994.1"/>
    <property type="molecule type" value="Genomic_DNA"/>
</dbReference>
<evidence type="ECO:0000313" key="14">
    <source>
        <dbReference type="EMBL" id="PON23994.1"/>
    </source>
</evidence>
<dbReference type="InterPro" id="IPR002076">
    <property type="entry name" value="ELO_fam"/>
</dbReference>
<dbReference type="PANTHER" id="PTHR11157">
    <property type="entry name" value="FATTY ACID ACYL TRANSFERASE-RELATED"/>
    <property type="match status" value="1"/>
</dbReference>
<evidence type="ECO:0000256" key="13">
    <source>
        <dbReference type="SAM" id="MobiDB-lite"/>
    </source>
</evidence>
<proteinExistence type="inferred from homology"/>
<evidence type="ECO:0000256" key="8">
    <source>
        <dbReference type="ARBA" id="ARBA00023098"/>
    </source>
</evidence>
<dbReference type="GO" id="GO:0019367">
    <property type="term" value="P:fatty acid elongation, saturated fatty acid"/>
    <property type="evidence" value="ECO:0007669"/>
    <property type="project" value="TreeGrafter"/>
</dbReference>
<evidence type="ECO:0000256" key="11">
    <source>
        <dbReference type="ARBA" id="ARBA00047375"/>
    </source>
</evidence>
<evidence type="ECO:0000256" key="10">
    <source>
        <dbReference type="ARBA" id="ARBA00023160"/>
    </source>
</evidence>
<evidence type="ECO:0000256" key="1">
    <source>
        <dbReference type="ARBA" id="ARBA00004141"/>
    </source>
</evidence>
<keyword evidence="6 12" id="KW-0276">Fatty acid metabolism</keyword>
<keyword evidence="9 12" id="KW-0472">Membrane</keyword>
<dbReference type="EC" id="2.3.1.-" evidence="12"/>
<evidence type="ECO:0000256" key="9">
    <source>
        <dbReference type="ARBA" id="ARBA00023136"/>
    </source>
</evidence>
<evidence type="ECO:0000313" key="15">
    <source>
        <dbReference type="Proteomes" id="UP000054821"/>
    </source>
</evidence>
<feature type="transmembrane region" description="Helical" evidence="12">
    <location>
        <begin position="395"/>
        <end position="418"/>
    </location>
</feature>
<feature type="transmembrane region" description="Helical" evidence="12">
    <location>
        <begin position="292"/>
        <end position="312"/>
    </location>
</feature>